<dbReference type="Gene3D" id="3.90.1150.10">
    <property type="entry name" value="Aspartate Aminotransferase, domain 1"/>
    <property type="match status" value="1"/>
</dbReference>
<keyword evidence="15" id="KW-1185">Reference proteome</keyword>
<evidence type="ECO:0000256" key="2">
    <source>
        <dbReference type="ARBA" id="ARBA00005011"/>
    </source>
</evidence>
<accession>A0ABT5VP55</accession>
<keyword evidence="7 12" id="KW-0028">Amino-acid biosynthesis</keyword>
<dbReference type="InterPro" id="IPR015421">
    <property type="entry name" value="PyrdxlP-dep_Trfase_major"/>
</dbReference>
<dbReference type="GO" id="GO:0004400">
    <property type="term" value="F:histidinol-phosphate transaminase activity"/>
    <property type="evidence" value="ECO:0007669"/>
    <property type="project" value="UniProtKB-EC"/>
</dbReference>
<dbReference type="InterPro" id="IPR005861">
    <property type="entry name" value="HisP_aminotrans"/>
</dbReference>
<dbReference type="InterPro" id="IPR004839">
    <property type="entry name" value="Aminotransferase_I/II_large"/>
</dbReference>
<comment type="catalytic activity">
    <reaction evidence="11 12">
        <text>L-histidinol phosphate + 2-oxoglutarate = 3-(imidazol-4-yl)-2-oxopropyl phosphate + L-glutamate</text>
        <dbReference type="Rhea" id="RHEA:23744"/>
        <dbReference type="ChEBI" id="CHEBI:16810"/>
        <dbReference type="ChEBI" id="CHEBI:29985"/>
        <dbReference type="ChEBI" id="CHEBI:57766"/>
        <dbReference type="ChEBI" id="CHEBI:57980"/>
        <dbReference type="EC" id="2.6.1.9"/>
    </reaction>
</comment>
<name>A0ABT5VP55_9BACT</name>
<dbReference type="PANTHER" id="PTHR42885">
    <property type="entry name" value="HISTIDINOL-PHOSPHATE AMINOTRANSFERASE-RELATED"/>
    <property type="match status" value="1"/>
</dbReference>
<keyword evidence="8 12" id="KW-0808">Transferase</keyword>
<evidence type="ECO:0000313" key="14">
    <source>
        <dbReference type="EMBL" id="MDE5417198.1"/>
    </source>
</evidence>
<evidence type="ECO:0000256" key="12">
    <source>
        <dbReference type="HAMAP-Rule" id="MF_01023"/>
    </source>
</evidence>
<comment type="cofactor">
    <cofactor evidence="1 12">
        <name>pyridoxal 5'-phosphate</name>
        <dbReference type="ChEBI" id="CHEBI:597326"/>
    </cofactor>
</comment>
<dbReference type="PANTHER" id="PTHR42885:SF2">
    <property type="entry name" value="HISTIDINOL-PHOSPHATE AMINOTRANSFERASE"/>
    <property type="match status" value="1"/>
</dbReference>
<comment type="pathway">
    <text evidence="3">Lipid metabolism.</text>
</comment>
<evidence type="ECO:0000256" key="6">
    <source>
        <dbReference type="ARBA" id="ARBA00022576"/>
    </source>
</evidence>
<evidence type="ECO:0000256" key="4">
    <source>
        <dbReference type="ARBA" id="ARBA00007970"/>
    </source>
</evidence>
<comment type="subunit">
    <text evidence="5 12">Homodimer.</text>
</comment>
<comment type="pathway">
    <text evidence="2 12">Amino-acid biosynthesis; L-histidine biosynthesis; L-histidine from 5-phospho-alpha-D-ribose 1-diphosphate: step 7/9.</text>
</comment>
<evidence type="ECO:0000256" key="5">
    <source>
        <dbReference type="ARBA" id="ARBA00011738"/>
    </source>
</evidence>
<feature type="modified residue" description="N6-(pyridoxal phosphate)lysine" evidence="12">
    <location>
        <position position="212"/>
    </location>
</feature>
<evidence type="ECO:0000256" key="1">
    <source>
        <dbReference type="ARBA" id="ARBA00001933"/>
    </source>
</evidence>
<sequence length="354" mass="39550">MGTDTKSSFDLNKLVRENVKKLVPYSSARDEFTGKGSVFLDANENPFENGVNRYPDPLQRIVKNRLSELKRIDPQRMILGNGSDEVIDLLFRAFCEPNKDNVIICTPTYGMYEVAAGVNAVEIKEVSLDQDFQPNVDAVLAVADEQSKMLFLCSPNNPTANVMEADKVIGLLEQFPGIVIVDEAYVDFAPEKSFADKLATYPNLVILQTLSKAWGMAGIRLGIGMASPEVVGYLNRIKPPYNVNGLSQDKALDLLKNEDSYKDQVDCIIKEREKLSVFLDGLTFVKEVFPSDANFLLVRVDDARGLYNFLLKEEIIIRDRSKIESLEGCVRISMGTSKENEILKGALSKFDLKK</sequence>
<organism evidence="14 15">
    <name type="scientific">Paralabilibaculum antarcticum</name>
    <dbReference type="NCBI Taxonomy" id="2912572"/>
    <lineage>
        <taxon>Bacteria</taxon>
        <taxon>Pseudomonadati</taxon>
        <taxon>Bacteroidota</taxon>
        <taxon>Bacteroidia</taxon>
        <taxon>Marinilabiliales</taxon>
        <taxon>Marinifilaceae</taxon>
        <taxon>Paralabilibaculum</taxon>
    </lineage>
</organism>
<feature type="domain" description="Aminotransferase class I/classII large" evidence="13">
    <location>
        <begin position="50"/>
        <end position="343"/>
    </location>
</feature>
<dbReference type="EMBL" id="JAKJSC010000001">
    <property type="protein sequence ID" value="MDE5417198.1"/>
    <property type="molecule type" value="Genomic_DNA"/>
</dbReference>
<gene>
    <name evidence="12 14" type="primary">hisC</name>
    <name evidence="14" type="ORF">L3049_04180</name>
</gene>
<dbReference type="RefSeq" id="WP_275108535.1">
    <property type="nucleotide sequence ID" value="NZ_JAKJSC010000001.1"/>
</dbReference>
<keyword evidence="6 12" id="KW-0032">Aminotransferase</keyword>
<dbReference type="EC" id="2.6.1.9" evidence="12"/>
<dbReference type="SUPFAM" id="SSF53383">
    <property type="entry name" value="PLP-dependent transferases"/>
    <property type="match status" value="1"/>
</dbReference>
<evidence type="ECO:0000256" key="8">
    <source>
        <dbReference type="ARBA" id="ARBA00022679"/>
    </source>
</evidence>
<evidence type="ECO:0000256" key="9">
    <source>
        <dbReference type="ARBA" id="ARBA00022898"/>
    </source>
</evidence>
<dbReference type="Gene3D" id="3.40.640.10">
    <property type="entry name" value="Type I PLP-dependent aspartate aminotransferase-like (Major domain)"/>
    <property type="match status" value="1"/>
</dbReference>
<dbReference type="PROSITE" id="PS00599">
    <property type="entry name" value="AA_TRANSFER_CLASS_2"/>
    <property type="match status" value="1"/>
</dbReference>
<evidence type="ECO:0000256" key="3">
    <source>
        <dbReference type="ARBA" id="ARBA00005189"/>
    </source>
</evidence>
<evidence type="ECO:0000313" key="15">
    <source>
        <dbReference type="Proteomes" id="UP001528920"/>
    </source>
</evidence>
<keyword evidence="9 12" id="KW-0663">Pyridoxal phosphate</keyword>
<evidence type="ECO:0000259" key="13">
    <source>
        <dbReference type="Pfam" id="PF00155"/>
    </source>
</evidence>
<dbReference type="InterPro" id="IPR015424">
    <property type="entry name" value="PyrdxlP-dep_Trfase"/>
</dbReference>
<comment type="caution">
    <text evidence="14">The sequence shown here is derived from an EMBL/GenBank/DDBJ whole genome shotgun (WGS) entry which is preliminary data.</text>
</comment>
<evidence type="ECO:0000256" key="11">
    <source>
        <dbReference type="ARBA" id="ARBA00047481"/>
    </source>
</evidence>
<evidence type="ECO:0000256" key="10">
    <source>
        <dbReference type="ARBA" id="ARBA00023102"/>
    </source>
</evidence>
<dbReference type="HAMAP" id="MF_01023">
    <property type="entry name" value="HisC_aminotrans_2"/>
    <property type="match status" value="1"/>
</dbReference>
<dbReference type="InterPro" id="IPR001917">
    <property type="entry name" value="Aminotrans_II_pyridoxalP_BS"/>
</dbReference>
<evidence type="ECO:0000256" key="7">
    <source>
        <dbReference type="ARBA" id="ARBA00022605"/>
    </source>
</evidence>
<dbReference type="InterPro" id="IPR015422">
    <property type="entry name" value="PyrdxlP-dep_Trfase_small"/>
</dbReference>
<protein>
    <recommendedName>
        <fullName evidence="12">Histidinol-phosphate aminotransferase</fullName>
        <ecNumber evidence="12">2.6.1.9</ecNumber>
    </recommendedName>
    <alternativeName>
        <fullName evidence="12">Imidazole acetol-phosphate transaminase</fullName>
    </alternativeName>
</protein>
<proteinExistence type="inferred from homology"/>
<reference evidence="14 15" key="1">
    <citation type="submission" date="2022-01" db="EMBL/GenBank/DDBJ databases">
        <title>Labilibaculum sp. nov, a marine bacterium isolated from Antarctica.</title>
        <authorList>
            <person name="Dai W."/>
        </authorList>
    </citation>
    <scope>NUCLEOTIDE SEQUENCE [LARGE SCALE GENOMIC DNA]</scope>
    <source>
        <strain evidence="14 15">DW002</strain>
    </source>
</reference>
<dbReference type="Pfam" id="PF00155">
    <property type="entry name" value="Aminotran_1_2"/>
    <property type="match status" value="1"/>
</dbReference>
<dbReference type="Proteomes" id="UP001528920">
    <property type="component" value="Unassembled WGS sequence"/>
</dbReference>
<keyword evidence="10 12" id="KW-0368">Histidine biosynthesis</keyword>
<dbReference type="NCBIfam" id="TIGR01141">
    <property type="entry name" value="hisC"/>
    <property type="match status" value="1"/>
</dbReference>
<dbReference type="CDD" id="cd00609">
    <property type="entry name" value="AAT_like"/>
    <property type="match status" value="1"/>
</dbReference>
<comment type="similarity">
    <text evidence="4 12">Belongs to the class-II pyridoxal-phosphate-dependent aminotransferase family. Histidinol-phosphate aminotransferase subfamily.</text>
</comment>